<reference evidence="2" key="1">
    <citation type="submission" date="2020-10" db="EMBL/GenBank/DDBJ databases">
        <title>Sequencing the genomes of 1000 actinobacteria strains.</title>
        <authorList>
            <person name="Klenk H.-P."/>
        </authorList>
    </citation>
    <scope>NUCLEOTIDE SEQUENCE</scope>
    <source>
        <strain evidence="2">DSM 45354</strain>
    </source>
</reference>
<dbReference type="AlphaFoldDB" id="A0A927RE94"/>
<dbReference type="InterPro" id="IPR049874">
    <property type="entry name" value="ROK_cs"/>
</dbReference>
<evidence type="ECO:0000256" key="1">
    <source>
        <dbReference type="ARBA" id="ARBA00006479"/>
    </source>
</evidence>
<dbReference type="SUPFAM" id="SSF53067">
    <property type="entry name" value="Actin-like ATPase domain"/>
    <property type="match status" value="1"/>
</dbReference>
<evidence type="ECO:0000313" key="3">
    <source>
        <dbReference type="Proteomes" id="UP000638648"/>
    </source>
</evidence>
<dbReference type="PANTHER" id="PTHR18964:SF169">
    <property type="entry name" value="N-ACETYLMANNOSAMINE KINASE"/>
    <property type="match status" value="1"/>
</dbReference>
<evidence type="ECO:0000313" key="2">
    <source>
        <dbReference type="EMBL" id="MBE1611899.1"/>
    </source>
</evidence>
<organism evidence="2 3">
    <name type="scientific">Actinopolymorpha pittospori</name>
    <dbReference type="NCBI Taxonomy" id="648752"/>
    <lineage>
        <taxon>Bacteria</taxon>
        <taxon>Bacillati</taxon>
        <taxon>Actinomycetota</taxon>
        <taxon>Actinomycetes</taxon>
        <taxon>Propionibacteriales</taxon>
        <taxon>Actinopolymorphaceae</taxon>
        <taxon>Actinopolymorpha</taxon>
    </lineage>
</organism>
<dbReference type="GO" id="GO:0004340">
    <property type="term" value="F:glucokinase activity"/>
    <property type="evidence" value="ECO:0007669"/>
    <property type="project" value="UniProtKB-EC"/>
</dbReference>
<gene>
    <name evidence="2" type="ORF">HEB94_008747</name>
</gene>
<dbReference type="PROSITE" id="PS01125">
    <property type="entry name" value="ROK"/>
    <property type="match status" value="1"/>
</dbReference>
<comment type="caution">
    <text evidence="2">The sequence shown here is derived from an EMBL/GenBank/DDBJ whole genome shotgun (WGS) entry which is preliminary data.</text>
</comment>
<dbReference type="InterPro" id="IPR043129">
    <property type="entry name" value="ATPase_NBD"/>
</dbReference>
<keyword evidence="2" id="KW-0808">Transferase</keyword>
<keyword evidence="3" id="KW-1185">Reference proteome</keyword>
<dbReference type="RefSeq" id="WP_192755038.1">
    <property type="nucleotide sequence ID" value="NZ_BAABJL010000176.1"/>
</dbReference>
<comment type="similarity">
    <text evidence="1">Belongs to the ROK (NagC/XylR) family.</text>
</comment>
<protein>
    <submittedName>
        <fullName evidence="2">Glucokinase</fullName>
        <ecNumber evidence="2">2.7.1.2</ecNumber>
    </submittedName>
</protein>
<dbReference type="Pfam" id="PF00480">
    <property type="entry name" value="ROK"/>
    <property type="match status" value="1"/>
</dbReference>
<dbReference type="EC" id="2.7.1.2" evidence="2"/>
<dbReference type="Gene3D" id="3.30.420.40">
    <property type="match status" value="2"/>
</dbReference>
<dbReference type="InterPro" id="IPR000600">
    <property type="entry name" value="ROK"/>
</dbReference>
<dbReference type="EMBL" id="JADBEM010000001">
    <property type="protein sequence ID" value="MBE1611899.1"/>
    <property type="molecule type" value="Genomic_DNA"/>
</dbReference>
<dbReference type="PANTHER" id="PTHR18964">
    <property type="entry name" value="ROK (REPRESSOR, ORF, KINASE) FAMILY"/>
    <property type="match status" value="1"/>
</dbReference>
<dbReference type="Proteomes" id="UP000638648">
    <property type="component" value="Unassembled WGS sequence"/>
</dbReference>
<proteinExistence type="inferred from homology"/>
<sequence length="327" mass="34157">MTDLAAGRPADRSNAPVLAVDIGGTKMAVGVVAPEGQVLVSDRTPTLVRPDDDAEAIWNRLRGLCEKVLDAAGRPVVQGVGVGCGGPMRWPAGEVSPVNIVAWRGFPLRARLAEMFPDVPVRVHNDAVAVVAAEHWRGAGRGVENMLGMVVSTGVGGGLVLGGRLIDGGSGNAGHVGHVVADPNGPACGCGGRGCVEAIARGPALVEWSRAEGWRPDDPAADVRELAEDARAGDKIARETFERAGWALGVGIASAIALCDVDRVVIGGGVSQVGPLLFEPLERTVRTYARMEFTRRARIERPVLDQSAGMVGAASFILRGDRYWSAD</sequence>
<name>A0A927RE94_9ACTN</name>
<accession>A0A927RE94</accession>